<reference evidence="3" key="2">
    <citation type="submission" date="2015-01" db="EMBL/GenBank/DDBJ databases">
        <title>Evolutionary Origins and Diversification of the Mycorrhizal Mutualists.</title>
        <authorList>
            <consortium name="DOE Joint Genome Institute"/>
            <consortium name="Mycorrhizal Genomics Consortium"/>
            <person name="Kohler A."/>
            <person name="Kuo A."/>
            <person name="Nagy L.G."/>
            <person name="Floudas D."/>
            <person name="Copeland A."/>
            <person name="Barry K.W."/>
            <person name="Cichocki N."/>
            <person name="Veneault-Fourrey C."/>
            <person name="LaButti K."/>
            <person name="Lindquist E.A."/>
            <person name="Lipzen A."/>
            <person name="Lundell T."/>
            <person name="Morin E."/>
            <person name="Murat C."/>
            <person name="Riley R."/>
            <person name="Ohm R."/>
            <person name="Sun H."/>
            <person name="Tunlid A."/>
            <person name="Henrissat B."/>
            <person name="Grigoriev I.V."/>
            <person name="Hibbett D.S."/>
            <person name="Martin F."/>
        </authorList>
    </citation>
    <scope>NUCLEOTIDE SEQUENCE [LARGE SCALE GENOMIC DNA]</scope>
    <source>
        <strain evidence="3">Ve08.2h10</strain>
    </source>
</reference>
<dbReference type="OrthoDB" id="9991317at2759"/>
<dbReference type="InterPro" id="IPR024983">
    <property type="entry name" value="CHAT_dom"/>
</dbReference>
<organism evidence="2 3">
    <name type="scientific">Paxillus rubicundulus Ve08.2h10</name>
    <dbReference type="NCBI Taxonomy" id="930991"/>
    <lineage>
        <taxon>Eukaryota</taxon>
        <taxon>Fungi</taxon>
        <taxon>Dikarya</taxon>
        <taxon>Basidiomycota</taxon>
        <taxon>Agaricomycotina</taxon>
        <taxon>Agaricomycetes</taxon>
        <taxon>Agaricomycetidae</taxon>
        <taxon>Boletales</taxon>
        <taxon>Paxilineae</taxon>
        <taxon>Paxillaceae</taxon>
        <taxon>Paxillus</taxon>
    </lineage>
</organism>
<evidence type="ECO:0000259" key="1">
    <source>
        <dbReference type="Pfam" id="PF12770"/>
    </source>
</evidence>
<keyword evidence="3" id="KW-1185">Reference proteome</keyword>
<dbReference type="STRING" id="930991.A0A0D0EBE3"/>
<name>A0A0D0EBE3_9AGAM</name>
<proteinExistence type="predicted"/>
<protein>
    <recommendedName>
        <fullName evidence="1">CHAT domain-containing protein</fullName>
    </recommendedName>
</protein>
<dbReference type="Proteomes" id="UP000054538">
    <property type="component" value="Unassembled WGS sequence"/>
</dbReference>
<evidence type="ECO:0000313" key="2">
    <source>
        <dbReference type="EMBL" id="KIK97470.1"/>
    </source>
</evidence>
<gene>
    <name evidence="2" type="ORF">PAXRUDRAFT_31772</name>
</gene>
<dbReference type="EMBL" id="KN824934">
    <property type="protein sequence ID" value="KIK97470.1"/>
    <property type="molecule type" value="Genomic_DNA"/>
</dbReference>
<feature type="domain" description="CHAT" evidence="1">
    <location>
        <begin position="4"/>
        <end position="83"/>
    </location>
</feature>
<evidence type="ECO:0000313" key="3">
    <source>
        <dbReference type="Proteomes" id="UP000054538"/>
    </source>
</evidence>
<dbReference type="Pfam" id="PF12770">
    <property type="entry name" value="CHAT"/>
    <property type="match status" value="1"/>
</dbReference>
<dbReference type="HOGENOM" id="CLU_001305_1_2_1"/>
<dbReference type="AlphaFoldDB" id="A0A0D0EBE3"/>
<dbReference type="InParanoid" id="A0A0D0EBE3"/>
<accession>A0A0D0EBE3</accession>
<sequence>MLNGPFSPLDIINMDLSSHKFVYLSACQTAVGDIKAPDVMIHLKAGLQFGGVKSMIGTQWSVHDGVAFLVASEFCKEFCAGGVMDCTRAARSFHKVIQSLRRQKIPLRELIMFIHTGI</sequence>
<reference evidence="2 3" key="1">
    <citation type="submission" date="2014-04" db="EMBL/GenBank/DDBJ databases">
        <authorList>
            <consortium name="DOE Joint Genome Institute"/>
            <person name="Kuo A."/>
            <person name="Kohler A."/>
            <person name="Jargeat P."/>
            <person name="Nagy L.G."/>
            <person name="Floudas D."/>
            <person name="Copeland A."/>
            <person name="Barry K.W."/>
            <person name="Cichocki N."/>
            <person name="Veneault-Fourrey C."/>
            <person name="LaButti K."/>
            <person name="Lindquist E.A."/>
            <person name="Lipzen A."/>
            <person name="Lundell T."/>
            <person name="Morin E."/>
            <person name="Murat C."/>
            <person name="Sun H."/>
            <person name="Tunlid A."/>
            <person name="Henrissat B."/>
            <person name="Grigoriev I.V."/>
            <person name="Hibbett D.S."/>
            <person name="Martin F."/>
            <person name="Nordberg H.P."/>
            <person name="Cantor M.N."/>
            <person name="Hua S.X."/>
        </authorList>
    </citation>
    <scope>NUCLEOTIDE SEQUENCE [LARGE SCALE GENOMIC DNA]</scope>
    <source>
        <strain evidence="2 3">Ve08.2h10</strain>
    </source>
</reference>